<dbReference type="PANTHER" id="PTHR31194:SF197">
    <property type="entry name" value="OS12G0582900 PROTEIN"/>
    <property type="match status" value="1"/>
</dbReference>
<name>A0A7J7LJN5_9MAGN</name>
<evidence type="ECO:0000256" key="2">
    <source>
        <dbReference type="ARBA" id="ARBA00023015"/>
    </source>
</evidence>
<dbReference type="GO" id="GO:0003677">
    <property type="term" value="F:DNA binding"/>
    <property type="evidence" value="ECO:0007669"/>
    <property type="project" value="UniProtKB-KW"/>
</dbReference>
<keyword evidence="3" id="KW-0238">DNA-binding</keyword>
<dbReference type="Pfam" id="PF00847">
    <property type="entry name" value="AP2"/>
    <property type="match status" value="1"/>
</dbReference>
<keyword evidence="4" id="KW-0804">Transcription</keyword>
<feature type="region of interest" description="Disordered" evidence="7">
    <location>
        <begin position="174"/>
        <end position="222"/>
    </location>
</feature>
<evidence type="ECO:0000256" key="1">
    <source>
        <dbReference type="ARBA" id="ARBA00004123"/>
    </source>
</evidence>
<protein>
    <recommendedName>
        <fullName evidence="8">AP2/ERF domain-containing protein</fullName>
    </recommendedName>
</protein>
<evidence type="ECO:0000313" key="9">
    <source>
        <dbReference type="EMBL" id="KAF6142752.1"/>
    </source>
</evidence>
<dbReference type="PROSITE" id="PS51032">
    <property type="entry name" value="AP2_ERF"/>
    <property type="match status" value="1"/>
</dbReference>
<keyword evidence="5" id="KW-0539">Nucleus</keyword>
<dbReference type="SMART" id="SM00380">
    <property type="entry name" value="AP2"/>
    <property type="match status" value="1"/>
</dbReference>
<dbReference type="PRINTS" id="PR00367">
    <property type="entry name" value="ETHRSPELEMNT"/>
</dbReference>
<comment type="subcellular location">
    <subcellularLocation>
        <location evidence="1">Nucleus</location>
    </subcellularLocation>
</comment>
<keyword evidence="2" id="KW-0805">Transcription regulation</keyword>
<feature type="region of interest" description="Disordered" evidence="7">
    <location>
        <begin position="341"/>
        <end position="362"/>
    </location>
</feature>
<evidence type="ECO:0000256" key="3">
    <source>
        <dbReference type="ARBA" id="ARBA00023125"/>
    </source>
</evidence>
<evidence type="ECO:0000259" key="8">
    <source>
        <dbReference type="PROSITE" id="PS51032"/>
    </source>
</evidence>
<dbReference type="FunFam" id="3.30.730.10:FF:000005">
    <property type="entry name" value="ethylene-responsive transcription factor RAP2-11"/>
    <property type="match status" value="1"/>
</dbReference>
<organism evidence="9 10">
    <name type="scientific">Kingdonia uniflora</name>
    <dbReference type="NCBI Taxonomy" id="39325"/>
    <lineage>
        <taxon>Eukaryota</taxon>
        <taxon>Viridiplantae</taxon>
        <taxon>Streptophyta</taxon>
        <taxon>Embryophyta</taxon>
        <taxon>Tracheophyta</taxon>
        <taxon>Spermatophyta</taxon>
        <taxon>Magnoliopsida</taxon>
        <taxon>Ranunculales</taxon>
        <taxon>Circaeasteraceae</taxon>
        <taxon>Kingdonia</taxon>
    </lineage>
</organism>
<evidence type="ECO:0000256" key="4">
    <source>
        <dbReference type="ARBA" id="ARBA00023163"/>
    </source>
</evidence>
<dbReference type="OrthoDB" id="773121at2759"/>
<sequence>MGRKRKSIEGSEPKECNDGSMGWDQMVEGELGGLRRARRRFVGVRQRPSGRWVAEIKDTIQKIRVWLGTFDTAEEAARAYDEAACILRCSNTRTNFWPCSQSISTTPALPAKISNLIFHRLKARNKSCSLTPTSLPPNQHYKPDREDSEEASEVLDTQFTDFLIESEDFLNTSGTTNGHMYSTLESSVTKNEDTRRSDVNQSQTSGGGIYNGGSGEGEWEEGEESIPLGIMDFQFMDVLGPYCYYSPFEIAEYIVEQESNGDDPSMLRETMKMMKYERKFSALLYALNGISECSKLQIGSGSLNIIGRSDNSINFRNASNNNQEKKLKGEEAKVQYEEQSQTSTIAWSVPSSSSSSSSIDSESSLWNSLDLQPICFVN</sequence>
<dbReference type="InterPro" id="IPR016177">
    <property type="entry name" value="DNA-bd_dom_sf"/>
</dbReference>
<comment type="caution">
    <text evidence="9">The sequence shown here is derived from an EMBL/GenBank/DDBJ whole genome shotgun (WGS) entry which is preliminary data.</text>
</comment>
<feature type="compositionally biased region" description="Low complexity" evidence="7">
    <location>
        <begin position="348"/>
        <end position="362"/>
    </location>
</feature>
<dbReference type="GO" id="GO:0005634">
    <property type="term" value="C:nucleus"/>
    <property type="evidence" value="ECO:0007669"/>
    <property type="project" value="UniProtKB-SubCell"/>
</dbReference>
<feature type="region of interest" description="Disordered" evidence="7">
    <location>
        <begin position="128"/>
        <end position="152"/>
    </location>
</feature>
<keyword evidence="10" id="KW-1185">Reference proteome</keyword>
<dbReference type="AlphaFoldDB" id="A0A7J7LJN5"/>
<dbReference type="InterPro" id="IPR001471">
    <property type="entry name" value="AP2/ERF_dom"/>
</dbReference>
<dbReference type="InterPro" id="IPR036955">
    <property type="entry name" value="AP2/ERF_dom_sf"/>
</dbReference>
<feature type="compositionally biased region" description="Polar residues" evidence="7">
    <location>
        <begin position="174"/>
        <end position="189"/>
    </location>
</feature>
<dbReference type="EMBL" id="JACGCM010002247">
    <property type="protein sequence ID" value="KAF6142752.1"/>
    <property type="molecule type" value="Genomic_DNA"/>
</dbReference>
<feature type="compositionally biased region" description="Basic and acidic residues" evidence="7">
    <location>
        <begin position="7"/>
        <end position="17"/>
    </location>
</feature>
<dbReference type="GO" id="GO:0003700">
    <property type="term" value="F:DNA-binding transcription factor activity"/>
    <property type="evidence" value="ECO:0007669"/>
    <property type="project" value="InterPro"/>
</dbReference>
<evidence type="ECO:0000256" key="6">
    <source>
        <dbReference type="ARBA" id="ARBA00024343"/>
    </source>
</evidence>
<reference evidence="9 10" key="1">
    <citation type="journal article" date="2020" name="IScience">
        <title>Genome Sequencing of the Endangered Kingdonia uniflora (Circaeasteraceae, Ranunculales) Reveals Potential Mechanisms of Evolutionary Specialization.</title>
        <authorList>
            <person name="Sun Y."/>
            <person name="Deng T."/>
            <person name="Zhang A."/>
            <person name="Moore M.J."/>
            <person name="Landis J.B."/>
            <person name="Lin N."/>
            <person name="Zhang H."/>
            <person name="Zhang X."/>
            <person name="Huang J."/>
            <person name="Zhang X."/>
            <person name="Sun H."/>
            <person name="Wang H."/>
        </authorList>
    </citation>
    <scope>NUCLEOTIDE SEQUENCE [LARGE SCALE GENOMIC DNA]</scope>
    <source>
        <strain evidence="9">TB1705</strain>
        <tissue evidence="9">Leaf</tissue>
    </source>
</reference>
<evidence type="ECO:0000313" key="10">
    <source>
        <dbReference type="Proteomes" id="UP000541444"/>
    </source>
</evidence>
<gene>
    <name evidence="9" type="ORF">GIB67_018463</name>
</gene>
<dbReference type="PANTHER" id="PTHR31194">
    <property type="entry name" value="SHN SHINE , DNA BINDING / TRANSCRIPTION FACTOR"/>
    <property type="match status" value="1"/>
</dbReference>
<proteinExistence type="inferred from homology"/>
<feature type="region of interest" description="Disordered" evidence="7">
    <location>
        <begin position="1"/>
        <end position="22"/>
    </location>
</feature>
<dbReference type="CDD" id="cd00018">
    <property type="entry name" value="AP2"/>
    <property type="match status" value="1"/>
</dbReference>
<comment type="similarity">
    <text evidence="6">Belongs to the AP2/ERF transcription factor family. ERF subfamily.</text>
</comment>
<dbReference type="Proteomes" id="UP000541444">
    <property type="component" value="Unassembled WGS sequence"/>
</dbReference>
<dbReference type="SUPFAM" id="SSF54171">
    <property type="entry name" value="DNA-binding domain"/>
    <property type="match status" value="1"/>
</dbReference>
<accession>A0A7J7LJN5</accession>
<evidence type="ECO:0000256" key="7">
    <source>
        <dbReference type="SAM" id="MobiDB-lite"/>
    </source>
</evidence>
<feature type="compositionally biased region" description="Polar residues" evidence="7">
    <location>
        <begin position="128"/>
        <end position="137"/>
    </location>
</feature>
<dbReference type="Gene3D" id="3.30.730.10">
    <property type="entry name" value="AP2/ERF domain"/>
    <property type="match status" value="1"/>
</dbReference>
<feature type="domain" description="AP2/ERF" evidence="8">
    <location>
        <begin position="40"/>
        <end position="97"/>
    </location>
</feature>
<evidence type="ECO:0000256" key="5">
    <source>
        <dbReference type="ARBA" id="ARBA00023242"/>
    </source>
</evidence>
<dbReference type="InterPro" id="IPR050913">
    <property type="entry name" value="AP2/ERF_ERF"/>
</dbReference>
<feature type="compositionally biased region" description="Gly residues" evidence="7">
    <location>
        <begin position="205"/>
        <end position="216"/>
    </location>
</feature>